<feature type="compositionally biased region" description="Acidic residues" evidence="1">
    <location>
        <begin position="220"/>
        <end position="257"/>
    </location>
</feature>
<organism evidence="2 3">
    <name type="scientific">Paratrimastix pyriformis</name>
    <dbReference type="NCBI Taxonomy" id="342808"/>
    <lineage>
        <taxon>Eukaryota</taxon>
        <taxon>Metamonada</taxon>
        <taxon>Preaxostyla</taxon>
        <taxon>Paratrimastigidae</taxon>
        <taxon>Paratrimastix</taxon>
    </lineage>
</organism>
<accession>A0ABQ8UU50</accession>
<evidence type="ECO:0000256" key="1">
    <source>
        <dbReference type="SAM" id="MobiDB-lite"/>
    </source>
</evidence>
<feature type="compositionally biased region" description="Basic and acidic residues" evidence="1">
    <location>
        <begin position="258"/>
        <end position="267"/>
    </location>
</feature>
<protein>
    <submittedName>
        <fullName evidence="2">Uncharacterized protein</fullName>
    </submittedName>
</protein>
<dbReference type="EMBL" id="JAPMOS010000007">
    <property type="protein sequence ID" value="KAJ4461596.1"/>
    <property type="molecule type" value="Genomic_DNA"/>
</dbReference>
<comment type="caution">
    <text evidence="2">The sequence shown here is derived from an EMBL/GenBank/DDBJ whole genome shotgun (WGS) entry which is preliminary data.</text>
</comment>
<keyword evidence="3" id="KW-1185">Reference proteome</keyword>
<evidence type="ECO:0000313" key="3">
    <source>
        <dbReference type="Proteomes" id="UP001141327"/>
    </source>
</evidence>
<reference evidence="2" key="1">
    <citation type="journal article" date="2022" name="bioRxiv">
        <title>Genomics of Preaxostyla Flagellates Illuminates Evolutionary Transitions and the Path Towards Mitochondrial Loss.</title>
        <authorList>
            <person name="Novak L.V.F."/>
            <person name="Treitli S.C."/>
            <person name="Pyrih J."/>
            <person name="Halakuc P."/>
            <person name="Pipaliya S.V."/>
            <person name="Vacek V."/>
            <person name="Brzon O."/>
            <person name="Soukal P."/>
            <person name="Eme L."/>
            <person name="Dacks J.B."/>
            <person name="Karnkowska A."/>
            <person name="Elias M."/>
            <person name="Hampl V."/>
        </authorList>
    </citation>
    <scope>NUCLEOTIDE SEQUENCE</scope>
    <source>
        <strain evidence="2">RCP-MX</strain>
    </source>
</reference>
<gene>
    <name evidence="2" type="ORF">PAPYR_2200</name>
</gene>
<feature type="region of interest" description="Disordered" evidence="1">
    <location>
        <begin position="206"/>
        <end position="267"/>
    </location>
</feature>
<name>A0ABQ8UU50_9EUKA</name>
<sequence>MEKKDEPAPRAPLPPRPLLRKQDIVTTEDGQPPTEGQWVPLADHLEVCQYAESLRELVAGLQTYFLHQTHSGTWPDEEVLLLCQCLLKVTADGEPNGYAQIEEMMIIRRAPQIKGKVNRLHIYPSVHGVNFYAKEKFGDQWTPRDPRFPDLPYVMPVTREEMIARSWAEVEEAKKPAFQKIVDERMSQAPGEDGEVKAKKVEVKAKKVPRKKALAKPAIADDDDEPAIADDDEPAVDEDDEPAIDVDDEPAIDENDEPEIKEASQEL</sequence>
<dbReference type="Proteomes" id="UP001141327">
    <property type="component" value="Unassembled WGS sequence"/>
</dbReference>
<feature type="region of interest" description="Disordered" evidence="1">
    <location>
        <begin position="1"/>
        <end position="36"/>
    </location>
</feature>
<evidence type="ECO:0000313" key="2">
    <source>
        <dbReference type="EMBL" id="KAJ4461596.1"/>
    </source>
</evidence>
<proteinExistence type="predicted"/>